<evidence type="ECO:0000313" key="1">
    <source>
        <dbReference type="EMBL" id="CCB80332.1"/>
    </source>
</evidence>
<gene>
    <name evidence="1" type="ordered locus">HBZC1_13460</name>
</gene>
<dbReference type="KEGG" id="hbi:HBZC1_13460"/>
<sequence>MKQHGFYHSLEKYYNLYIFIITKYLLQNQADMLQSKF</sequence>
<dbReference type="HOGENOM" id="CLU_3344398_0_0_7"/>
<organism evidence="1 2">
    <name type="scientific">Helicobacter bizzozeronii (strain CIII-1)</name>
    <dbReference type="NCBI Taxonomy" id="1002804"/>
    <lineage>
        <taxon>Bacteria</taxon>
        <taxon>Pseudomonadati</taxon>
        <taxon>Campylobacterota</taxon>
        <taxon>Epsilonproteobacteria</taxon>
        <taxon>Campylobacterales</taxon>
        <taxon>Helicobacteraceae</taxon>
        <taxon>Helicobacter</taxon>
    </lineage>
</organism>
<accession>F8KTZ6</accession>
<protein>
    <submittedName>
        <fullName evidence="1">Uncharacterized protein</fullName>
    </submittedName>
</protein>
<keyword evidence="2" id="KW-1185">Reference proteome</keyword>
<dbReference type="AlphaFoldDB" id="F8KTZ6"/>
<evidence type="ECO:0000313" key="2">
    <source>
        <dbReference type="Proteomes" id="UP000008387"/>
    </source>
</evidence>
<proteinExistence type="predicted"/>
<dbReference type="Proteomes" id="UP000008387">
    <property type="component" value="Chromosome"/>
</dbReference>
<name>F8KTZ6_HELBC</name>
<reference evidence="1 2" key="1">
    <citation type="journal article" date="2011" name="J. Bacteriol.">
        <title>Genome sequence of Helicobacter bizzozeronii strain CIII-1, an isolate from human gastric mucosa.</title>
        <authorList>
            <person name="Schott T."/>
            <person name="Rossi M."/>
            <person name="Hanninen M.L."/>
        </authorList>
    </citation>
    <scope>NUCLEOTIDE SEQUENCE [LARGE SCALE GENOMIC DNA]</scope>
    <source>
        <strain evidence="1 2">CIII-1</strain>
    </source>
</reference>
<dbReference type="EMBL" id="FR871757">
    <property type="protein sequence ID" value="CCB80332.1"/>
    <property type="molecule type" value="Genomic_DNA"/>
</dbReference>